<comment type="similarity">
    <text evidence="1">Belongs to the CENP-X/MHF2 family.</text>
</comment>
<protein>
    <recommendedName>
        <fullName evidence="7">Amine oxidase domain-containing protein</fullName>
    </recommendedName>
</protein>
<reference evidence="8 9" key="1">
    <citation type="submission" date="2024-02" db="EMBL/GenBank/DDBJ databases">
        <title>De novo assembly and annotation of 12 fungi associated with fruit tree decline syndrome in Ontario, Canada.</title>
        <authorList>
            <person name="Sulman M."/>
            <person name="Ellouze W."/>
            <person name="Ilyukhin E."/>
        </authorList>
    </citation>
    <scope>NUCLEOTIDE SEQUENCE [LARGE SCALE GENOMIC DNA]</scope>
    <source>
        <strain evidence="8 9">M169</strain>
    </source>
</reference>
<feature type="domain" description="Amine oxidase" evidence="7">
    <location>
        <begin position="50"/>
        <end position="483"/>
    </location>
</feature>
<evidence type="ECO:0000259" key="7">
    <source>
        <dbReference type="Pfam" id="PF01593"/>
    </source>
</evidence>
<dbReference type="InterPro" id="IPR036188">
    <property type="entry name" value="FAD/NAD-bd_sf"/>
</dbReference>
<dbReference type="Pfam" id="PF01593">
    <property type="entry name" value="Amino_oxidase"/>
    <property type="match status" value="1"/>
</dbReference>
<dbReference type="Gene3D" id="3.50.50.60">
    <property type="entry name" value="FAD/NAD(P)-binding domain"/>
    <property type="match status" value="1"/>
</dbReference>
<feature type="compositionally biased region" description="Acidic residues" evidence="5">
    <location>
        <begin position="570"/>
        <end position="589"/>
    </location>
</feature>
<dbReference type="Pfam" id="PF09415">
    <property type="entry name" value="CENP-X"/>
    <property type="match status" value="1"/>
</dbReference>
<sequence length="656" mass="72572">MHFSAVVLEVLVWTALSGPADAAPSNSRRSDSQTTSTCQKTRVAILGAGVAGISAAQALSNASITDFLVIDRNDYIGGRLAHTTFGSKPDGTPYTVELGANWIQGLGAADAAAPENPIWTFSKKWNISNTYSNYDSILTYDETGASDFSNLLAEFDDAWDVASVDAGSILTENLQDTSARAGLSLAGWKPKQDMKKAAAEWWQWDWDASYSPEQSSLVFGITGDNLTFNQFGEDNNFVVDPRGFNAWLVGEASTFLDPSGNDPRLLLNTTVSGIEYSDSEVTVHLSDGDCISAEHAVCTFSLGVLQNDIIDFEPQLPRWKRESIEQFQMGTYTKIFYQFNTTFWPEDVQFFLYADPDKRGYYPVWQSLSTEGFLPGSNIIFATVVEDESYRIEKQSDEQTKAEGLEVLRRMFPDAHVPEPTDFMYPRWTTEPWTHGSYSNWPVGLTLEKHQNLRANVGALWFAGEHTSAQYYGFLQGSWFEGQERGVRIAASLKGNGTSMEAYEMLQGTTDLSEMPPKQSTAGASRGRPPGSKNKIAAPTAGSKKPSAAAKGKQRAQPNESPEPRRREDSEEFMEVDEDLEDDEDDEEPEKTIPPELLTRILHEFFEKDGTRITKDANNAVAKYMDIFVKEAIARAAAERDGGFLEVGLGIDRGKV</sequence>
<evidence type="ECO:0000256" key="2">
    <source>
        <dbReference type="ARBA" id="ARBA00022763"/>
    </source>
</evidence>
<feature type="compositionally biased region" description="Polar residues" evidence="5">
    <location>
        <begin position="510"/>
        <end position="523"/>
    </location>
</feature>
<organism evidence="8 9">
    <name type="scientific">Diaporthe eres</name>
    <name type="common">Phomopsis oblonga</name>
    <dbReference type="NCBI Taxonomy" id="83184"/>
    <lineage>
        <taxon>Eukaryota</taxon>
        <taxon>Fungi</taxon>
        <taxon>Dikarya</taxon>
        <taxon>Ascomycota</taxon>
        <taxon>Pezizomycotina</taxon>
        <taxon>Sordariomycetes</taxon>
        <taxon>Sordariomycetidae</taxon>
        <taxon>Diaporthales</taxon>
        <taxon>Diaporthaceae</taxon>
        <taxon>Diaporthe</taxon>
        <taxon>Diaporthe eres species complex</taxon>
    </lineage>
</organism>
<dbReference type="Proteomes" id="UP001430848">
    <property type="component" value="Unassembled WGS sequence"/>
</dbReference>
<feature type="chain" id="PRO_5046539314" description="Amine oxidase domain-containing protein" evidence="6">
    <location>
        <begin position="23"/>
        <end position="656"/>
    </location>
</feature>
<accession>A0ABR1PH10</accession>
<dbReference type="SUPFAM" id="SSF51905">
    <property type="entry name" value="FAD/NAD(P)-binding domain"/>
    <property type="match status" value="1"/>
</dbReference>
<dbReference type="InterPro" id="IPR050281">
    <property type="entry name" value="Flavin_monoamine_oxidase"/>
</dbReference>
<dbReference type="InterPro" id="IPR018552">
    <property type="entry name" value="CENP-X"/>
</dbReference>
<dbReference type="Gene3D" id="1.10.20.10">
    <property type="entry name" value="Histone, subunit A"/>
    <property type="match status" value="1"/>
</dbReference>
<keyword evidence="2" id="KW-0227">DNA damage</keyword>
<keyword evidence="9" id="KW-1185">Reference proteome</keyword>
<name>A0ABR1PH10_DIAER</name>
<evidence type="ECO:0000256" key="3">
    <source>
        <dbReference type="ARBA" id="ARBA00023125"/>
    </source>
</evidence>
<dbReference type="EMBL" id="JAKNSF020000010">
    <property type="protein sequence ID" value="KAK7736498.1"/>
    <property type="molecule type" value="Genomic_DNA"/>
</dbReference>
<comment type="caution">
    <text evidence="8">The sequence shown here is derived from an EMBL/GenBank/DDBJ whole genome shotgun (WGS) entry which is preliminary data.</text>
</comment>
<gene>
    <name evidence="8" type="ORF">SLS63_003476</name>
</gene>
<feature type="region of interest" description="Disordered" evidence="5">
    <location>
        <begin position="510"/>
        <end position="592"/>
    </location>
</feature>
<keyword evidence="3" id="KW-0238">DNA-binding</keyword>
<feature type="compositionally biased region" description="Low complexity" evidence="5">
    <location>
        <begin position="537"/>
        <end position="551"/>
    </location>
</feature>
<evidence type="ECO:0000256" key="5">
    <source>
        <dbReference type="SAM" id="MobiDB-lite"/>
    </source>
</evidence>
<keyword evidence="6" id="KW-0732">Signal</keyword>
<keyword evidence="4" id="KW-0234">DNA repair</keyword>
<dbReference type="Gene3D" id="3.90.660.10">
    <property type="match status" value="1"/>
</dbReference>
<evidence type="ECO:0000256" key="4">
    <source>
        <dbReference type="ARBA" id="ARBA00023204"/>
    </source>
</evidence>
<feature type="signal peptide" evidence="6">
    <location>
        <begin position="1"/>
        <end position="22"/>
    </location>
</feature>
<dbReference type="PANTHER" id="PTHR10742">
    <property type="entry name" value="FLAVIN MONOAMINE OXIDASE"/>
    <property type="match status" value="1"/>
</dbReference>
<dbReference type="InterPro" id="IPR002937">
    <property type="entry name" value="Amino_oxidase"/>
</dbReference>
<evidence type="ECO:0000313" key="9">
    <source>
        <dbReference type="Proteomes" id="UP001430848"/>
    </source>
</evidence>
<evidence type="ECO:0000313" key="8">
    <source>
        <dbReference type="EMBL" id="KAK7736498.1"/>
    </source>
</evidence>
<evidence type="ECO:0000256" key="6">
    <source>
        <dbReference type="SAM" id="SignalP"/>
    </source>
</evidence>
<evidence type="ECO:0000256" key="1">
    <source>
        <dbReference type="ARBA" id="ARBA00009359"/>
    </source>
</evidence>
<dbReference type="InterPro" id="IPR009072">
    <property type="entry name" value="Histone-fold"/>
</dbReference>
<dbReference type="PANTHER" id="PTHR10742:SF313">
    <property type="entry name" value="AMINE OXIDASE"/>
    <property type="match status" value="1"/>
</dbReference>
<proteinExistence type="inferred from homology"/>
<dbReference type="SUPFAM" id="SSF54373">
    <property type="entry name" value="FAD-linked reductases, C-terminal domain"/>
    <property type="match status" value="1"/>
</dbReference>